<dbReference type="RefSeq" id="WP_308715382.1">
    <property type="nucleotide sequence ID" value="NZ_JAVHUY010000027.1"/>
</dbReference>
<dbReference type="EMBL" id="JAVHUY010000027">
    <property type="protein sequence ID" value="MDQ7908114.1"/>
    <property type="molecule type" value="Genomic_DNA"/>
</dbReference>
<feature type="transmembrane region" description="Helical" evidence="1">
    <location>
        <begin position="113"/>
        <end position="133"/>
    </location>
</feature>
<sequence>MAASKAETLLRKPGQPPGVSYLELFFDLVFVFALTQLSQWLLEDITSRWQIVKAAQALLLLLALLMLWFVVAWVTDVYDPQQPEVQLVVAGAMFGILVMAVALPEAFGSRGLVFAGAYVAIHLGRGLVLVPALRGHKAQRRSAGGMLWFAVSAVPWIVGATAAGGSARAAWWALAIAIEYTGAMLFFPAPWFRRPTATGWPVVPEHFGERYRQFVTIAIAELIAVTGVAGGMHLTSRTTVAAFFVSFTTTVLLWRTYLYQAASLLPAAIAAATTPARLVRRALLTHVIMVAGILATDAGFQLVIGRPLGHTSPGWVGVIIGGPVLYLAGRVLFGHTIYGRVSHSRAIGALLLAGVSPAMVLLPPLAVAITPTLVLAGIVISDAVLARGRPRKPPSPPS</sequence>
<comment type="caution">
    <text evidence="2">The sequence shown here is derived from an EMBL/GenBank/DDBJ whole genome shotgun (WGS) entry which is preliminary data.</text>
</comment>
<name>A0ABU0ZM51_9ACTN</name>
<feature type="transmembrane region" description="Helical" evidence="1">
    <location>
        <begin position="278"/>
        <end position="295"/>
    </location>
</feature>
<keyword evidence="1" id="KW-0472">Membrane</keyword>
<protein>
    <submittedName>
        <fullName evidence="2">Low temperature requirement protein A</fullName>
    </submittedName>
</protein>
<reference evidence="2 3" key="1">
    <citation type="submission" date="2023-08" db="EMBL/GenBank/DDBJ databases">
        <title>Phytohabitans sansha sp. nov., isolated from marine sediment.</title>
        <authorList>
            <person name="Zhao Y."/>
            <person name="Yi K."/>
        </authorList>
    </citation>
    <scope>NUCLEOTIDE SEQUENCE [LARGE SCALE GENOMIC DNA]</scope>
    <source>
        <strain evidence="2 3">ZYX-F-186</strain>
    </source>
</reference>
<feature type="transmembrane region" description="Helical" evidence="1">
    <location>
        <begin position="169"/>
        <end position="192"/>
    </location>
</feature>
<feature type="transmembrane region" description="Helical" evidence="1">
    <location>
        <begin position="213"/>
        <end position="234"/>
    </location>
</feature>
<feature type="transmembrane region" description="Helical" evidence="1">
    <location>
        <begin position="21"/>
        <end position="42"/>
    </location>
</feature>
<feature type="transmembrane region" description="Helical" evidence="1">
    <location>
        <begin position="345"/>
        <end position="362"/>
    </location>
</feature>
<keyword evidence="1" id="KW-0812">Transmembrane</keyword>
<dbReference type="InterPro" id="IPR010640">
    <property type="entry name" value="Low_temperature_requirement_A"/>
</dbReference>
<dbReference type="PANTHER" id="PTHR36840">
    <property type="entry name" value="BLL5714 PROTEIN"/>
    <property type="match status" value="1"/>
</dbReference>
<feature type="transmembrane region" description="Helical" evidence="1">
    <location>
        <begin position="315"/>
        <end position="333"/>
    </location>
</feature>
<gene>
    <name evidence="2" type="ORF">RB614_26655</name>
</gene>
<dbReference type="Pfam" id="PF06772">
    <property type="entry name" value="LtrA"/>
    <property type="match status" value="1"/>
</dbReference>
<dbReference type="PANTHER" id="PTHR36840:SF1">
    <property type="entry name" value="BLL5714 PROTEIN"/>
    <property type="match status" value="1"/>
</dbReference>
<evidence type="ECO:0000256" key="1">
    <source>
        <dbReference type="SAM" id="Phobius"/>
    </source>
</evidence>
<feature type="transmembrane region" description="Helical" evidence="1">
    <location>
        <begin position="87"/>
        <end position="107"/>
    </location>
</feature>
<organism evidence="2 3">
    <name type="scientific">Phytohabitans maris</name>
    <dbReference type="NCBI Taxonomy" id="3071409"/>
    <lineage>
        <taxon>Bacteria</taxon>
        <taxon>Bacillati</taxon>
        <taxon>Actinomycetota</taxon>
        <taxon>Actinomycetes</taxon>
        <taxon>Micromonosporales</taxon>
        <taxon>Micromonosporaceae</taxon>
    </lineage>
</organism>
<feature type="transmembrane region" description="Helical" evidence="1">
    <location>
        <begin position="54"/>
        <end position="75"/>
    </location>
</feature>
<accession>A0ABU0ZM51</accession>
<feature type="transmembrane region" description="Helical" evidence="1">
    <location>
        <begin position="145"/>
        <end position="163"/>
    </location>
</feature>
<evidence type="ECO:0000313" key="3">
    <source>
        <dbReference type="Proteomes" id="UP001230908"/>
    </source>
</evidence>
<evidence type="ECO:0000313" key="2">
    <source>
        <dbReference type="EMBL" id="MDQ7908114.1"/>
    </source>
</evidence>
<keyword evidence="3" id="KW-1185">Reference proteome</keyword>
<dbReference type="Proteomes" id="UP001230908">
    <property type="component" value="Unassembled WGS sequence"/>
</dbReference>
<proteinExistence type="predicted"/>
<keyword evidence="1" id="KW-1133">Transmembrane helix</keyword>